<feature type="region of interest" description="Disordered" evidence="1">
    <location>
        <begin position="1"/>
        <end position="35"/>
    </location>
</feature>
<comment type="caution">
    <text evidence="2">The sequence shown here is derived from an EMBL/GenBank/DDBJ whole genome shotgun (WGS) entry which is preliminary data.</text>
</comment>
<evidence type="ECO:0000313" key="2">
    <source>
        <dbReference type="EMBL" id="GAU96606.1"/>
    </source>
</evidence>
<evidence type="ECO:0000313" key="3">
    <source>
        <dbReference type="Proteomes" id="UP000186922"/>
    </source>
</evidence>
<dbReference type="EMBL" id="BDGG01000003">
    <property type="protein sequence ID" value="GAU96606.1"/>
    <property type="molecule type" value="Genomic_DNA"/>
</dbReference>
<accession>A0A1D1V4B8</accession>
<evidence type="ECO:0000256" key="1">
    <source>
        <dbReference type="SAM" id="MobiDB-lite"/>
    </source>
</evidence>
<gene>
    <name evidence="2" type="primary">RvY_08032-1</name>
    <name evidence="2" type="synonym">RvY_08032.1</name>
    <name evidence="2" type="ORF">RvY_08032</name>
</gene>
<dbReference type="AlphaFoldDB" id="A0A1D1V4B8"/>
<feature type="compositionally biased region" description="Polar residues" evidence="1">
    <location>
        <begin position="1"/>
        <end position="13"/>
    </location>
</feature>
<organism evidence="2 3">
    <name type="scientific">Ramazzottius varieornatus</name>
    <name type="common">Water bear</name>
    <name type="synonym">Tardigrade</name>
    <dbReference type="NCBI Taxonomy" id="947166"/>
    <lineage>
        <taxon>Eukaryota</taxon>
        <taxon>Metazoa</taxon>
        <taxon>Ecdysozoa</taxon>
        <taxon>Tardigrada</taxon>
        <taxon>Eutardigrada</taxon>
        <taxon>Parachela</taxon>
        <taxon>Hypsibioidea</taxon>
        <taxon>Ramazzottiidae</taxon>
        <taxon>Ramazzottius</taxon>
    </lineage>
</organism>
<sequence length="49" mass="5552">MDPRTPNQENLVTPTKDHRGPETTNRILNGKKFKSSGSMKELTKLVLDQ</sequence>
<proteinExistence type="predicted"/>
<reference evidence="2 3" key="1">
    <citation type="journal article" date="2016" name="Nat. Commun.">
        <title>Extremotolerant tardigrade genome and improved radiotolerance of human cultured cells by tardigrade-unique protein.</title>
        <authorList>
            <person name="Hashimoto T."/>
            <person name="Horikawa D.D."/>
            <person name="Saito Y."/>
            <person name="Kuwahara H."/>
            <person name="Kozuka-Hata H."/>
            <person name="Shin-I T."/>
            <person name="Minakuchi Y."/>
            <person name="Ohishi K."/>
            <person name="Motoyama A."/>
            <person name="Aizu T."/>
            <person name="Enomoto A."/>
            <person name="Kondo K."/>
            <person name="Tanaka S."/>
            <person name="Hara Y."/>
            <person name="Koshikawa S."/>
            <person name="Sagara H."/>
            <person name="Miura T."/>
            <person name="Yokobori S."/>
            <person name="Miyagawa K."/>
            <person name="Suzuki Y."/>
            <person name="Kubo T."/>
            <person name="Oyama M."/>
            <person name="Kohara Y."/>
            <person name="Fujiyama A."/>
            <person name="Arakawa K."/>
            <person name="Katayama T."/>
            <person name="Toyoda A."/>
            <person name="Kunieda T."/>
        </authorList>
    </citation>
    <scope>NUCLEOTIDE SEQUENCE [LARGE SCALE GENOMIC DNA]</scope>
    <source>
        <strain evidence="2 3">YOKOZUNA-1</strain>
    </source>
</reference>
<name>A0A1D1V4B8_RAMVA</name>
<keyword evidence="3" id="KW-1185">Reference proteome</keyword>
<protein>
    <submittedName>
        <fullName evidence="2">Uncharacterized protein</fullName>
    </submittedName>
</protein>
<dbReference type="Proteomes" id="UP000186922">
    <property type="component" value="Unassembled WGS sequence"/>
</dbReference>